<protein>
    <recommendedName>
        <fullName evidence="4">Lipid-binding serum glycoprotein C-terminal domain-containing protein</fullName>
    </recommendedName>
</protein>
<dbReference type="Gene3D" id="3.15.10.10">
    <property type="entry name" value="Bactericidal permeability-increasing protein, domain 1"/>
    <property type="match status" value="1"/>
</dbReference>
<feature type="signal peptide" evidence="3">
    <location>
        <begin position="1"/>
        <end position="19"/>
    </location>
</feature>
<dbReference type="InterPro" id="IPR017942">
    <property type="entry name" value="Lipid-bd_serum_glycop_N"/>
</dbReference>
<keyword evidence="1" id="KW-0325">Glycoprotein</keyword>
<dbReference type="CDD" id="cd00025">
    <property type="entry name" value="BPI1"/>
    <property type="match status" value="1"/>
</dbReference>
<dbReference type="Gene3D" id="3.15.20.10">
    <property type="entry name" value="Bactericidal permeability-increasing protein, domain 2"/>
    <property type="match status" value="1"/>
</dbReference>
<dbReference type="AlphaFoldDB" id="A0AAV5L0J0"/>
<organism evidence="5 6">
    <name type="scientific">Rubroshorea leprosula</name>
    <dbReference type="NCBI Taxonomy" id="152421"/>
    <lineage>
        <taxon>Eukaryota</taxon>
        <taxon>Viridiplantae</taxon>
        <taxon>Streptophyta</taxon>
        <taxon>Embryophyta</taxon>
        <taxon>Tracheophyta</taxon>
        <taxon>Spermatophyta</taxon>
        <taxon>Magnoliopsida</taxon>
        <taxon>eudicotyledons</taxon>
        <taxon>Gunneridae</taxon>
        <taxon>Pentapetalae</taxon>
        <taxon>rosids</taxon>
        <taxon>malvids</taxon>
        <taxon>Malvales</taxon>
        <taxon>Dipterocarpaceae</taxon>
        <taxon>Rubroshorea</taxon>
    </lineage>
</organism>
<proteinExistence type="inferred from homology"/>
<dbReference type="PANTHER" id="PTHR46801">
    <property type="entry name" value="OS06G0309200 PROTEIN"/>
    <property type="match status" value="1"/>
</dbReference>
<evidence type="ECO:0000313" key="5">
    <source>
        <dbReference type="EMBL" id="GKV30766.1"/>
    </source>
</evidence>
<keyword evidence="3" id="KW-0732">Signal</keyword>
<dbReference type="InterPro" id="IPR001124">
    <property type="entry name" value="Lipid-bd_serum_glycop_C"/>
</dbReference>
<dbReference type="InterPro" id="IPR030675">
    <property type="entry name" value="BPI/LBP"/>
</dbReference>
<feature type="domain" description="Lipid-binding serum glycoprotein C-terminal" evidence="4">
    <location>
        <begin position="279"/>
        <end position="477"/>
    </location>
</feature>
<evidence type="ECO:0000313" key="6">
    <source>
        <dbReference type="Proteomes" id="UP001054252"/>
    </source>
</evidence>
<reference evidence="5 6" key="1">
    <citation type="journal article" date="2021" name="Commun. Biol.">
        <title>The genome of Shorea leprosula (Dipterocarpaceae) highlights the ecological relevance of drought in aseasonal tropical rainforests.</title>
        <authorList>
            <person name="Ng K.K.S."/>
            <person name="Kobayashi M.J."/>
            <person name="Fawcett J.A."/>
            <person name="Hatakeyama M."/>
            <person name="Paape T."/>
            <person name="Ng C.H."/>
            <person name="Ang C.C."/>
            <person name="Tnah L.H."/>
            <person name="Lee C.T."/>
            <person name="Nishiyama T."/>
            <person name="Sese J."/>
            <person name="O'Brien M.J."/>
            <person name="Copetti D."/>
            <person name="Mohd Noor M.I."/>
            <person name="Ong R.C."/>
            <person name="Putra M."/>
            <person name="Sireger I.Z."/>
            <person name="Indrioko S."/>
            <person name="Kosugi Y."/>
            <person name="Izuno A."/>
            <person name="Isagi Y."/>
            <person name="Lee S.L."/>
            <person name="Shimizu K.K."/>
        </authorList>
    </citation>
    <scope>NUCLEOTIDE SEQUENCE [LARGE SCALE GENOMIC DNA]</scope>
    <source>
        <strain evidence="5">214</strain>
    </source>
</reference>
<dbReference type="Pfam" id="PF01273">
    <property type="entry name" value="LBP_BPI_CETP"/>
    <property type="match status" value="1"/>
</dbReference>
<keyword evidence="6" id="KW-1185">Reference proteome</keyword>
<dbReference type="PANTHER" id="PTHR46801:SF6">
    <property type="entry name" value="LIPID-BINDING SERUM GLYCOPROTEIN C-TERMINAL DOMAIN-CONTAINING PROTEIN"/>
    <property type="match status" value="1"/>
</dbReference>
<gene>
    <name evidence="5" type="ORF">SLEP1_g39546</name>
</gene>
<comment type="similarity">
    <text evidence="2">Belongs to the BPI/LBP/Plunc superfamily. BPI/LBP (TC 1.C.40) family.</text>
</comment>
<dbReference type="EMBL" id="BPVZ01000088">
    <property type="protein sequence ID" value="GKV30766.1"/>
    <property type="molecule type" value="Genomic_DNA"/>
</dbReference>
<evidence type="ECO:0000256" key="3">
    <source>
        <dbReference type="SAM" id="SignalP"/>
    </source>
</evidence>
<dbReference type="GO" id="GO:0008289">
    <property type="term" value="F:lipid binding"/>
    <property type="evidence" value="ECO:0007669"/>
    <property type="project" value="InterPro"/>
</dbReference>
<dbReference type="Pfam" id="PF02886">
    <property type="entry name" value="LBP_BPI_CETP_C"/>
    <property type="match status" value="1"/>
</dbReference>
<name>A0AAV5L0J0_9ROSI</name>
<evidence type="ECO:0000259" key="4">
    <source>
        <dbReference type="SMART" id="SM00329"/>
    </source>
</evidence>
<dbReference type="FunFam" id="3.15.10.10:FF:000001">
    <property type="entry name" value="phospholipid transfer protein-like"/>
    <property type="match status" value="1"/>
</dbReference>
<evidence type="ECO:0000256" key="1">
    <source>
        <dbReference type="ARBA" id="ARBA00023180"/>
    </source>
</evidence>
<evidence type="ECO:0000256" key="2">
    <source>
        <dbReference type="ARBA" id="ARBA00060933"/>
    </source>
</evidence>
<comment type="caution">
    <text evidence="5">The sequence shown here is derived from an EMBL/GenBank/DDBJ whole genome shotgun (WGS) entry which is preliminary data.</text>
</comment>
<dbReference type="InterPro" id="IPR017943">
    <property type="entry name" value="Bactericidal_perm-incr_a/b_dom"/>
</dbReference>
<dbReference type="CDD" id="cd00026">
    <property type="entry name" value="BPI2"/>
    <property type="match status" value="1"/>
</dbReference>
<dbReference type="SUPFAM" id="SSF55394">
    <property type="entry name" value="Bactericidal permeability-increasing protein, BPI"/>
    <property type="match status" value="2"/>
</dbReference>
<dbReference type="SMART" id="SM00329">
    <property type="entry name" value="BPI2"/>
    <property type="match status" value="1"/>
</dbReference>
<dbReference type="InterPro" id="IPR045897">
    <property type="entry name" value="BPI/LBP_pln"/>
</dbReference>
<dbReference type="PIRSF" id="PIRSF002417">
    <property type="entry name" value="Lipid_binding_protein"/>
    <property type="match status" value="1"/>
</dbReference>
<feature type="chain" id="PRO_5043618844" description="Lipid-binding serum glycoprotein C-terminal domain-containing protein" evidence="3">
    <location>
        <begin position="20"/>
        <end position="495"/>
    </location>
</feature>
<dbReference type="GO" id="GO:0005615">
    <property type="term" value="C:extracellular space"/>
    <property type="evidence" value="ECO:0007669"/>
    <property type="project" value="InterPro"/>
</dbReference>
<accession>A0AAV5L0J0</accession>
<sequence>MAVATILLLLSSVFISSQAHLQLLADPNESFTSILISQQGLDFVKNLLISKAILSMIPLKLPRIEESAKFPFLGNVHMVLSNITIYKIDVLSSYVKPGDHGITIVASGATCNLSMNWHYSYSSWLLPLEISDKGSASVQVDGMQVGLTIGLENHGGTLMLSLMDCGCYVTDISIKLDGGASWLYQGMIDAFEGQIASAVENAVAKKLKEGILRLDSFLQALPKEIPVDDNASLNVTFIDNPLLSNSSIGFHISGLFTRRKNVPVTKRYHQSFHPSVFCKDQSKMLGISLDEAVFNSAAALYYDAAFMQWIVDKVPDQSLLNTAGWRFIIPQLYKKYPNDDMNLNVSLSSPPVIRISERNIGATVYADVIIDVVEAGQVIPVACISLVIRGLASVKIIENNLAGSVKLDDLAMSLKWSQIGNLRMYLIQPVMWTITQTVVLPYANAHLGKGFPLPIIHGFTLHNAEIVCSSSMVTICSDVTYSESKNLSSALTRFE</sequence>
<dbReference type="Proteomes" id="UP001054252">
    <property type="component" value="Unassembled WGS sequence"/>
</dbReference>